<organism evidence="2 3">
    <name type="scientific">Caballeronia telluris</name>
    <dbReference type="NCBI Taxonomy" id="326475"/>
    <lineage>
        <taxon>Bacteria</taxon>
        <taxon>Pseudomonadati</taxon>
        <taxon>Pseudomonadota</taxon>
        <taxon>Betaproteobacteria</taxon>
        <taxon>Burkholderiales</taxon>
        <taxon>Burkholderiaceae</taxon>
        <taxon>Caballeronia</taxon>
    </lineage>
</organism>
<protein>
    <submittedName>
        <fullName evidence="2">Uncharacterized protein</fullName>
    </submittedName>
</protein>
<dbReference type="AlphaFoldDB" id="A0A158G218"/>
<dbReference type="RefSeq" id="WP_268811142.1">
    <property type="nucleotide sequence ID" value="NZ_FCNZ02000004.1"/>
</dbReference>
<dbReference type="STRING" id="326475.AWB66_01517"/>
<name>A0A158G218_9BURK</name>
<gene>
    <name evidence="2" type="ORF">AWB66_01517</name>
</gene>
<comment type="caution">
    <text evidence="2">The sequence shown here is derived from an EMBL/GenBank/DDBJ whole genome shotgun (WGS) entry which is preliminary data.</text>
</comment>
<dbReference type="Proteomes" id="UP000054717">
    <property type="component" value="Unassembled WGS sequence"/>
</dbReference>
<accession>A0A158G218</accession>
<sequence length="41" mass="4029">MNHTADPAPLSEVEAMLGAVLVLSVVGIAATVIIAILGSLA</sequence>
<feature type="transmembrane region" description="Helical" evidence="1">
    <location>
        <begin position="15"/>
        <end position="40"/>
    </location>
</feature>
<evidence type="ECO:0000256" key="1">
    <source>
        <dbReference type="SAM" id="Phobius"/>
    </source>
</evidence>
<proteinExistence type="predicted"/>
<keyword evidence="1" id="KW-1133">Transmembrane helix</keyword>
<keyword evidence="1" id="KW-0472">Membrane</keyword>
<evidence type="ECO:0000313" key="2">
    <source>
        <dbReference type="EMBL" id="SAL26178.1"/>
    </source>
</evidence>
<reference evidence="2" key="1">
    <citation type="submission" date="2016-01" db="EMBL/GenBank/DDBJ databases">
        <authorList>
            <person name="Peeters Charlotte."/>
        </authorList>
    </citation>
    <scope>NUCLEOTIDE SEQUENCE</scope>
    <source>
        <strain evidence="2">LMG 22936</strain>
    </source>
</reference>
<dbReference type="EMBL" id="FCNZ02000004">
    <property type="protein sequence ID" value="SAL26178.1"/>
    <property type="molecule type" value="Genomic_DNA"/>
</dbReference>
<keyword evidence="1" id="KW-0812">Transmembrane</keyword>
<evidence type="ECO:0000313" key="3">
    <source>
        <dbReference type="Proteomes" id="UP000054717"/>
    </source>
</evidence>
<keyword evidence="3" id="KW-1185">Reference proteome</keyword>